<keyword evidence="7" id="KW-1185">Reference proteome</keyword>
<dbReference type="InterPro" id="IPR044278">
    <property type="entry name" value="BHLH95-like"/>
</dbReference>
<dbReference type="GO" id="GO:0003700">
    <property type="term" value="F:DNA-binding transcription factor activity"/>
    <property type="evidence" value="ECO:0007669"/>
    <property type="project" value="InterPro"/>
</dbReference>
<dbReference type="GO" id="GO:0046983">
    <property type="term" value="F:protein dimerization activity"/>
    <property type="evidence" value="ECO:0007669"/>
    <property type="project" value="InterPro"/>
</dbReference>
<feature type="compositionally biased region" description="Polar residues" evidence="4">
    <location>
        <begin position="41"/>
        <end position="51"/>
    </location>
</feature>
<dbReference type="InterPro" id="IPR011598">
    <property type="entry name" value="bHLH_dom"/>
</dbReference>
<feature type="compositionally biased region" description="Basic and acidic residues" evidence="4">
    <location>
        <begin position="28"/>
        <end position="40"/>
    </location>
</feature>
<feature type="region of interest" description="Disordered" evidence="4">
    <location>
        <begin position="23"/>
        <end position="54"/>
    </location>
</feature>
<evidence type="ECO:0000259" key="5">
    <source>
        <dbReference type="PROSITE" id="PS50888"/>
    </source>
</evidence>
<name>J3LXW8_ORYBR</name>
<dbReference type="PANTHER" id="PTHR46772">
    <property type="entry name" value="BHLH DOMAIN-CONTAINING PROTEIN"/>
    <property type="match status" value="1"/>
</dbReference>
<feature type="region of interest" description="Disordered" evidence="4">
    <location>
        <begin position="222"/>
        <end position="275"/>
    </location>
</feature>
<feature type="compositionally biased region" description="Basic residues" evidence="4">
    <location>
        <begin position="224"/>
        <end position="244"/>
    </location>
</feature>
<evidence type="ECO:0000256" key="2">
    <source>
        <dbReference type="ARBA" id="ARBA00023015"/>
    </source>
</evidence>
<comment type="similarity">
    <text evidence="1">Belongs to the bHLH protein family.</text>
</comment>
<dbReference type="Gramene" id="OB04G19930.1">
    <property type="protein sequence ID" value="OB04G19930.1"/>
    <property type="gene ID" value="OB04G19930"/>
</dbReference>
<dbReference type="AlphaFoldDB" id="J3LXW8"/>
<organism evidence="6">
    <name type="scientific">Oryza brachyantha</name>
    <name type="common">malo sina</name>
    <dbReference type="NCBI Taxonomy" id="4533"/>
    <lineage>
        <taxon>Eukaryota</taxon>
        <taxon>Viridiplantae</taxon>
        <taxon>Streptophyta</taxon>
        <taxon>Embryophyta</taxon>
        <taxon>Tracheophyta</taxon>
        <taxon>Spermatophyta</taxon>
        <taxon>Magnoliopsida</taxon>
        <taxon>Liliopsida</taxon>
        <taxon>Poales</taxon>
        <taxon>Poaceae</taxon>
        <taxon>BOP clade</taxon>
        <taxon>Oryzoideae</taxon>
        <taxon>Oryzeae</taxon>
        <taxon>Oryzinae</taxon>
        <taxon>Oryza</taxon>
    </lineage>
</organism>
<evidence type="ECO:0000256" key="1">
    <source>
        <dbReference type="ARBA" id="ARBA00005510"/>
    </source>
</evidence>
<dbReference type="SMART" id="SM00353">
    <property type="entry name" value="HLH"/>
    <property type="match status" value="1"/>
</dbReference>
<proteinExistence type="inferred from homology"/>
<dbReference type="CDD" id="cd11393">
    <property type="entry name" value="bHLH_AtbHLH_like"/>
    <property type="match status" value="1"/>
</dbReference>
<protein>
    <recommendedName>
        <fullName evidence="5">BHLH domain-containing protein</fullName>
    </recommendedName>
</protein>
<reference evidence="6" key="2">
    <citation type="submission" date="2013-04" db="UniProtKB">
        <authorList>
            <consortium name="EnsemblPlants"/>
        </authorList>
    </citation>
    <scope>IDENTIFICATION</scope>
</reference>
<dbReference type="Proteomes" id="UP000006038">
    <property type="component" value="Chromosome 4"/>
</dbReference>
<reference evidence="6" key="1">
    <citation type="journal article" date="2013" name="Nat. Commun.">
        <title>Whole-genome sequencing of Oryza brachyantha reveals mechanisms underlying Oryza genome evolution.</title>
        <authorList>
            <person name="Chen J."/>
            <person name="Huang Q."/>
            <person name="Gao D."/>
            <person name="Wang J."/>
            <person name="Lang Y."/>
            <person name="Liu T."/>
            <person name="Li B."/>
            <person name="Bai Z."/>
            <person name="Luis Goicoechea J."/>
            <person name="Liang C."/>
            <person name="Chen C."/>
            <person name="Zhang W."/>
            <person name="Sun S."/>
            <person name="Liao Y."/>
            <person name="Zhang X."/>
            <person name="Yang L."/>
            <person name="Song C."/>
            <person name="Wang M."/>
            <person name="Shi J."/>
            <person name="Liu G."/>
            <person name="Liu J."/>
            <person name="Zhou H."/>
            <person name="Zhou W."/>
            <person name="Yu Q."/>
            <person name="An N."/>
            <person name="Chen Y."/>
            <person name="Cai Q."/>
            <person name="Wang B."/>
            <person name="Liu B."/>
            <person name="Min J."/>
            <person name="Huang Y."/>
            <person name="Wu H."/>
            <person name="Li Z."/>
            <person name="Zhang Y."/>
            <person name="Yin Y."/>
            <person name="Song W."/>
            <person name="Jiang J."/>
            <person name="Jackson S.A."/>
            <person name="Wing R.A."/>
            <person name="Wang J."/>
            <person name="Chen M."/>
        </authorList>
    </citation>
    <scope>NUCLEOTIDE SEQUENCE [LARGE SCALE GENOMIC DNA]</scope>
    <source>
        <strain evidence="6">cv. IRGC 101232</strain>
    </source>
</reference>
<dbReference type="InterPro" id="IPR045239">
    <property type="entry name" value="bHLH95_bHLH"/>
</dbReference>
<evidence type="ECO:0000256" key="4">
    <source>
        <dbReference type="SAM" id="MobiDB-lite"/>
    </source>
</evidence>
<feature type="domain" description="BHLH" evidence="5">
    <location>
        <begin position="125"/>
        <end position="211"/>
    </location>
</feature>
<dbReference type="OMA" id="GARSMIT"/>
<dbReference type="Pfam" id="PF00010">
    <property type="entry name" value="HLH"/>
    <property type="match status" value="1"/>
</dbReference>
<dbReference type="EnsemblPlants" id="OB04G19930.1">
    <property type="protein sequence ID" value="OB04G19930.1"/>
    <property type="gene ID" value="OB04G19930"/>
</dbReference>
<keyword evidence="2" id="KW-0805">Transcription regulation</keyword>
<evidence type="ECO:0000313" key="6">
    <source>
        <dbReference type="EnsemblPlants" id="OB04G19930.1"/>
    </source>
</evidence>
<dbReference type="HOGENOM" id="CLU_024956_2_0_1"/>
<dbReference type="Gene3D" id="4.10.280.10">
    <property type="entry name" value="Helix-loop-helix DNA-binding domain"/>
    <property type="match status" value="1"/>
</dbReference>
<keyword evidence="3" id="KW-0804">Transcription</keyword>
<dbReference type="PANTHER" id="PTHR46772:SF8">
    <property type="entry name" value="TRANSCRIPTION FACTOR BHLH95"/>
    <property type="match status" value="1"/>
</dbReference>
<dbReference type="SUPFAM" id="SSF47459">
    <property type="entry name" value="HLH, helix-loop-helix DNA-binding domain"/>
    <property type="match status" value="1"/>
</dbReference>
<dbReference type="PROSITE" id="PS50888">
    <property type="entry name" value="BHLH"/>
    <property type="match status" value="1"/>
</dbReference>
<evidence type="ECO:0000313" key="7">
    <source>
        <dbReference type="Proteomes" id="UP000006038"/>
    </source>
</evidence>
<dbReference type="InterPro" id="IPR036638">
    <property type="entry name" value="HLH_DNA-bd_sf"/>
</dbReference>
<accession>J3LXW8</accession>
<dbReference type="STRING" id="4533.J3LXW8"/>
<sequence length="402" mass="43745">MSQEGTDLSQETHDHTFIMVSKTPLGLTKKDHSKSNKFDENNTSSNPTISVVSGDDIKGRRQDLFITNKKGEGDGGGGITIGVSEPKCKSSSDEGDCELMGVVTGTSEGCIGGNGNNEVKSSADVNHMMHAWTERGRRKEMNNKFDLLHALVPNLSEKVSLLATVGTWNLHLDLYLDPSCGVSVIERFLLTQTKADKATIVEATINYIKNLQNEVYKLETLKMQQRKRMSKTRTLRRTPRRRPRPPAAANADGEGSATPVPAPPVPEEEEAVAPTRETALADMVHVWEEEEVAGGGARHGWRGSPAPLQTWTGSNMTVSLAGDDAFITLSLPRGLSVVTGAVWILERHHIDVRTATLSTPDQDSSLLSLHCHLSPACSSSQNLTPVDKYKLAVSELMLWIAS</sequence>
<dbReference type="eggNOG" id="ENOG502QSD0">
    <property type="taxonomic scope" value="Eukaryota"/>
</dbReference>
<evidence type="ECO:0000256" key="3">
    <source>
        <dbReference type="ARBA" id="ARBA00023163"/>
    </source>
</evidence>
<dbReference type="GO" id="GO:0009960">
    <property type="term" value="P:endosperm development"/>
    <property type="evidence" value="ECO:0007669"/>
    <property type="project" value="InterPro"/>
</dbReference>